<keyword evidence="2" id="KW-1185">Reference proteome</keyword>
<dbReference type="Proteomes" id="UP001186974">
    <property type="component" value="Unassembled WGS sequence"/>
</dbReference>
<dbReference type="EMBL" id="JAWDJW010006407">
    <property type="protein sequence ID" value="KAK3064876.1"/>
    <property type="molecule type" value="Genomic_DNA"/>
</dbReference>
<sequence length="299" mass="34278">MWSTVMKKGLDPKTFGQHAAILPNQQEEQSVQKKKEPKPSKWLAKKRKEMAAIKQWKVDVEAHKLAAANPPEETSTLAIPKKFLDLPQELRDEICILVLKKYKDIDVKSFVTDDKSAPGFLSMPLLRVSKQIRHEAMYTFIKIHQFAIRAGDALKWCDEWLNEIDGHNQVRQLFFPSFDWFSHAKYGPVNGDMELMKKCTGLKGTTLKFHVKKLADRPTYDGELSPIALTQILEAYCLDELFHCLTLRGVTILVQGHSWYEENTIGDAFQTAKELVAYLQDGFDERGLHVEVRFLTTNA</sequence>
<accession>A0ACC3DBW5</accession>
<organism evidence="1 2">
    <name type="scientific">Coniosporium uncinatum</name>
    <dbReference type="NCBI Taxonomy" id="93489"/>
    <lineage>
        <taxon>Eukaryota</taxon>
        <taxon>Fungi</taxon>
        <taxon>Dikarya</taxon>
        <taxon>Ascomycota</taxon>
        <taxon>Pezizomycotina</taxon>
        <taxon>Dothideomycetes</taxon>
        <taxon>Dothideomycetes incertae sedis</taxon>
        <taxon>Coniosporium</taxon>
    </lineage>
</organism>
<protein>
    <submittedName>
        <fullName evidence="1">Uncharacterized protein</fullName>
    </submittedName>
</protein>
<gene>
    <name evidence="1" type="ORF">LTS18_003089</name>
</gene>
<name>A0ACC3DBW5_9PEZI</name>
<comment type="caution">
    <text evidence="1">The sequence shown here is derived from an EMBL/GenBank/DDBJ whole genome shotgun (WGS) entry which is preliminary data.</text>
</comment>
<evidence type="ECO:0000313" key="2">
    <source>
        <dbReference type="Proteomes" id="UP001186974"/>
    </source>
</evidence>
<evidence type="ECO:0000313" key="1">
    <source>
        <dbReference type="EMBL" id="KAK3064876.1"/>
    </source>
</evidence>
<proteinExistence type="predicted"/>
<reference evidence="1" key="1">
    <citation type="submission" date="2024-09" db="EMBL/GenBank/DDBJ databases">
        <title>Black Yeasts Isolated from many extreme environments.</title>
        <authorList>
            <person name="Coleine C."/>
            <person name="Stajich J.E."/>
            <person name="Selbmann L."/>
        </authorList>
    </citation>
    <scope>NUCLEOTIDE SEQUENCE</scope>
    <source>
        <strain evidence="1">CCFEE 5737</strain>
    </source>
</reference>